<organism evidence="14 15">
    <name type="scientific">Cryobacterium serini</name>
    <dbReference type="NCBI Taxonomy" id="1259201"/>
    <lineage>
        <taxon>Bacteria</taxon>
        <taxon>Bacillati</taxon>
        <taxon>Actinomycetota</taxon>
        <taxon>Actinomycetes</taxon>
        <taxon>Micrococcales</taxon>
        <taxon>Microbacteriaceae</taxon>
        <taxon>Cryobacterium</taxon>
    </lineage>
</organism>
<dbReference type="InterPro" id="IPR006068">
    <property type="entry name" value="ATPase_P-typ_cation-transptr_C"/>
</dbReference>
<keyword evidence="7" id="KW-0460">Magnesium</keyword>
<evidence type="ECO:0000259" key="13">
    <source>
        <dbReference type="SMART" id="SM00831"/>
    </source>
</evidence>
<feature type="transmembrane region" description="Helical" evidence="12">
    <location>
        <begin position="97"/>
        <end position="114"/>
    </location>
</feature>
<dbReference type="InterPro" id="IPR001757">
    <property type="entry name" value="P_typ_ATPase"/>
</dbReference>
<feature type="transmembrane region" description="Helical" evidence="12">
    <location>
        <begin position="785"/>
        <end position="806"/>
    </location>
</feature>
<keyword evidence="5" id="KW-0547">Nucleotide-binding</keyword>
<dbReference type="AlphaFoldDB" id="A0A4R9BTC4"/>
<dbReference type="Pfam" id="PF00690">
    <property type="entry name" value="Cation_ATPase_N"/>
    <property type="match status" value="1"/>
</dbReference>
<keyword evidence="10 12" id="KW-0472">Membrane</keyword>
<reference evidence="14 15" key="1">
    <citation type="submission" date="2019-03" db="EMBL/GenBank/DDBJ databases">
        <title>Genomics of glacier-inhabiting Cryobacterium strains.</title>
        <authorList>
            <person name="Liu Q."/>
            <person name="Xin Y.-H."/>
        </authorList>
    </citation>
    <scope>NUCLEOTIDE SEQUENCE [LARGE SCALE GENOMIC DNA]</scope>
    <source>
        <strain evidence="14 15">Sr54</strain>
    </source>
</reference>
<comment type="caution">
    <text evidence="14">The sequence shown here is derived from an EMBL/GenBank/DDBJ whole genome shotgun (WGS) entry which is preliminary data.</text>
</comment>
<dbReference type="Gene3D" id="2.70.150.10">
    <property type="entry name" value="Calcium-transporting ATPase, cytoplasmic transduction domain A"/>
    <property type="match status" value="1"/>
</dbReference>
<dbReference type="PRINTS" id="PR00119">
    <property type="entry name" value="CATATPASE"/>
</dbReference>
<dbReference type="SUPFAM" id="SSF81653">
    <property type="entry name" value="Calcium ATPase, transduction domain A"/>
    <property type="match status" value="1"/>
</dbReference>
<evidence type="ECO:0000256" key="11">
    <source>
        <dbReference type="ARBA" id="ARBA00049360"/>
    </source>
</evidence>
<feature type="domain" description="Cation-transporting P-type ATPase N-terminal" evidence="13">
    <location>
        <begin position="19"/>
        <end position="93"/>
    </location>
</feature>
<dbReference type="GO" id="GO:0005388">
    <property type="term" value="F:P-type calcium transporter activity"/>
    <property type="evidence" value="ECO:0007669"/>
    <property type="project" value="TreeGrafter"/>
</dbReference>
<dbReference type="InterPro" id="IPR023298">
    <property type="entry name" value="ATPase_P-typ_TM_dom_sf"/>
</dbReference>
<dbReference type="InterPro" id="IPR036412">
    <property type="entry name" value="HAD-like_sf"/>
</dbReference>
<feature type="transmembrane region" description="Helical" evidence="12">
    <location>
        <begin position="818"/>
        <end position="837"/>
    </location>
</feature>
<dbReference type="PANTHER" id="PTHR24093:SF506">
    <property type="entry name" value="CATION-TRANSPORTING ATPASE PMA1"/>
    <property type="match status" value="1"/>
</dbReference>
<dbReference type="GO" id="GO:0005886">
    <property type="term" value="C:plasma membrane"/>
    <property type="evidence" value="ECO:0007669"/>
    <property type="project" value="UniProtKB-SubCell"/>
</dbReference>
<evidence type="ECO:0000256" key="8">
    <source>
        <dbReference type="ARBA" id="ARBA00022967"/>
    </source>
</evidence>
<sequence length="936" mass="99076">MRATPAAGAGSEPTAPQPAWHTFSATLVATRLAVDPTTGLTNKSVENRQQEYGPNLLAEPKKVPAWRKVIRLLAEKMTLVLVIAAVVSAVVSREWETPVVILAVIILNTALNYLQERRAENSLQALRTMSAGTAVVRRNGTELEVPRGALVPGDIVLLDAGDSIPADGRIVEESRLQVAEATLTGESEPVAKSTTPLSAENLPLGDRDNMLFMNTEVTRGRATMIVTATGMRTEVGAIAALISEVKRERTPLQRRIDQLAKLLTLVALIVVSVVFVLGVVRGQSWSDLLITSVSLAVATIPEGLTAVVAFTLAMGAARLAGRGAILKQLSAVETLGSVTHIATDKTGTLTMNEMTAHHLHIPGHDFHVTGTGYSTSGKILVPETLPVPDLTEALLTMALCNDAVIDDGLLVGDPTEGALVVLAEKGGLDVAGARRDYPRVAEIPFDSEYKYMATFHRLAANSNPSAPVPAYRCLAKGAPVAVMQLTDSVLTADGIQPLTEEHRRRIHDAIQDLAGDGLRTLMIAGRRLNTALPDDEKSLQALITGLTIYAIVGIVDPARAEAAPAIAEARGAGISVHMITGDHLVTASAIAKDLGIPGDAASGPELDELDDGELGRRAAGYGVLARVTPAHKIRMVKALQRGGHVVAMTGDGVNDAPALKQADIGIAMGITGTDVSKGAANMILTDDNFATIVAAVREGRGIYANILKFVRFQLTTAWGFVLIFLVAGVTGLAGGAPFTALQILWVNIIMDGPPALALGVDPAEPGTMKHQPRPANERLLTRARLLRILGLGIVMAGGTLAVLILAPMLFPGSADDAAFASTLAFTTFVFYQVFNLLNVRSDTHSVFSIQTLTNRSIWVALVAVIILQVCVVQLEVLQGLFDTTGLTAPQWGMAVLVGSSALWVEEIGKAIVRALDRRRLGQPNRTSHQSSSDHHN</sequence>
<keyword evidence="8" id="KW-1278">Translocase</keyword>
<evidence type="ECO:0000256" key="10">
    <source>
        <dbReference type="ARBA" id="ARBA00023136"/>
    </source>
</evidence>
<dbReference type="Gene3D" id="3.40.50.1000">
    <property type="entry name" value="HAD superfamily/HAD-like"/>
    <property type="match status" value="1"/>
</dbReference>
<accession>A0A4R9BTC4</accession>
<protein>
    <submittedName>
        <fullName evidence="14">Cation-transporting P-type ATPase</fullName>
    </submittedName>
</protein>
<keyword evidence="3 12" id="KW-0812">Transmembrane</keyword>
<evidence type="ECO:0000256" key="6">
    <source>
        <dbReference type="ARBA" id="ARBA00022840"/>
    </source>
</evidence>
<feature type="transmembrane region" description="Helical" evidence="12">
    <location>
        <begin position="717"/>
        <end position="738"/>
    </location>
</feature>
<comment type="catalytic activity">
    <reaction evidence="11">
        <text>ATP + H2O = ADP + phosphate + H(+)</text>
        <dbReference type="Rhea" id="RHEA:13065"/>
        <dbReference type="ChEBI" id="CHEBI:15377"/>
        <dbReference type="ChEBI" id="CHEBI:15378"/>
        <dbReference type="ChEBI" id="CHEBI:30616"/>
        <dbReference type="ChEBI" id="CHEBI:43474"/>
        <dbReference type="ChEBI" id="CHEBI:456216"/>
    </reaction>
</comment>
<evidence type="ECO:0000256" key="4">
    <source>
        <dbReference type="ARBA" id="ARBA00022723"/>
    </source>
</evidence>
<dbReference type="SFLD" id="SFLDG00002">
    <property type="entry name" value="C1.7:_P-type_atpase_like"/>
    <property type="match status" value="1"/>
</dbReference>
<dbReference type="PANTHER" id="PTHR24093">
    <property type="entry name" value="CATION TRANSPORTING ATPASE"/>
    <property type="match status" value="1"/>
</dbReference>
<dbReference type="EMBL" id="SOHN01000007">
    <property type="protein sequence ID" value="TFD90556.1"/>
    <property type="molecule type" value="Genomic_DNA"/>
</dbReference>
<comment type="subcellular location">
    <subcellularLocation>
        <location evidence="1">Cell membrane</location>
        <topology evidence="1">Multi-pass membrane protein</topology>
    </subcellularLocation>
</comment>
<dbReference type="InterPro" id="IPR008250">
    <property type="entry name" value="ATPase_P-typ_transduc_dom_A_sf"/>
</dbReference>
<dbReference type="Pfam" id="PF00689">
    <property type="entry name" value="Cation_ATPase_C"/>
    <property type="match status" value="1"/>
</dbReference>
<evidence type="ECO:0000256" key="3">
    <source>
        <dbReference type="ARBA" id="ARBA00022692"/>
    </source>
</evidence>
<dbReference type="SUPFAM" id="SSF56784">
    <property type="entry name" value="HAD-like"/>
    <property type="match status" value="1"/>
</dbReference>
<keyword evidence="15" id="KW-1185">Reference proteome</keyword>
<dbReference type="Pfam" id="PF00122">
    <property type="entry name" value="E1-E2_ATPase"/>
    <property type="match status" value="1"/>
</dbReference>
<evidence type="ECO:0000256" key="1">
    <source>
        <dbReference type="ARBA" id="ARBA00004651"/>
    </source>
</evidence>
<proteinExistence type="predicted"/>
<gene>
    <name evidence="14" type="ORF">E3T51_03275</name>
</gene>
<keyword evidence="9 12" id="KW-1133">Transmembrane helix</keyword>
<dbReference type="InterPro" id="IPR018303">
    <property type="entry name" value="ATPase_P-typ_P_site"/>
</dbReference>
<dbReference type="SUPFAM" id="SSF81665">
    <property type="entry name" value="Calcium ATPase, transmembrane domain M"/>
    <property type="match status" value="1"/>
</dbReference>
<evidence type="ECO:0000256" key="7">
    <source>
        <dbReference type="ARBA" id="ARBA00022842"/>
    </source>
</evidence>
<dbReference type="InterPro" id="IPR023299">
    <property type="entry name" value="ATPase_P-typ_cyto_dom_N"/>
</dbReference>
<evidence type="ECO:0000256" key="2">
    <source>
        <dbReference type="ARBA" id="ARBA00022475"/>
    </source>
</evidence>
<dbReference type="PROSITE" id="PS00154">
    <property type="entry name" value="ATPASE_E1_E2"/>
    <property type="match status" value="1"/>
</dbReference>
<dbReference type="InterPro" id="IPR059000">
    <property type="entry name" value="ATPase_P-type_domA"/>
</dbReference>
<keyword evidence="6" id="KW-0067">ATP-binding</keyword>
<keyword evidence="4" id="KW-0479">Metal-binding</keyword>
<feature type="transmembrane region" description="Helical" evidence="12">
    <location>
        <begin position="259"/>
        <end position="280"/>
    </location>
</feature>
<feature type="transmembrane region" description="Helical" evidence="12">
    <location>
        <begin position="857"/>
        <end position="881"/>
    </location>
</feature>
<dbReference type="GO" id="GO:0046872">
    <property type="term" value="F:metal ion binding"/>
    <property type="evidence" value="ECO:0007669"/>
    <property type="project" value="UniProtKB-KW"/>
</dbReference>
<evidence type="ECO:0000256" key="5">
    <source>
        <dbReference type="ARBA" id="ARBA00022741"/>
    </source>
</evidence>
<dbReference type="InterPro" id="IPR004014">
    <property type="entry name" value="ATPase_P-typ_cation-transptr_N"/>
</dbReference>
<dbReference type="InterPro" id="IPR044492">
    <property type="entry name" value="P_typ_ATPase_HD_dom"/>
</dbReference>
<evidence type="ECO:0000313" key="14">
    <source>
        <dbReference type="EMBL" id="TFD90556.1"/>
    </source>
</evidence>
<dbReference type="Pfam" id="PF13246">
    <property type="entry name" value="Cation_ATPase"/>
    <property type="match status" value="1"/>
</dbReference>
<feature type="transmembrane region" description="Helical" evidence="12">
    <location>
        <begin position="69"/>
        <end position="91"/>
    </location>
</feature>
<dbReference type="SFLD" id="SFLDF00027">
    <property type="entry name" value="p-type_atpase"/>
    <property type="match status" value="1"/>
</dbReference>
<dbReference type="Gene3D" id="1.20.1110.10">
    <property type="entry name" value="Calcium-transporting ATPase, transmembrane domain"/>
    <property type="match status" value="1"/>
</dbReference>
<name>A0A4R9BTC4_9MICO</name>
<keyword evidence="2" id="KW-1003">Cell membrane</keyword>
<dbReference type="GO" id="GO:0016887">
    <property type="term" value="F:ATP hydrolysis activity"/>
    <property type="evidence" value="ECO:0007669"/>
    <property type="project" value="InterPro"/>
</dbReference>
<dbReference type="SUPFAM" id="SSF81660">
    <property type="entry name" value="Metal cation-transporting ATPase, ATP-binding domain N"/>
    <property type="match status" value="1"/>
</dbReference>
<dbReference type="SMART" id="SM00831">
    <property type="entry name" value="Cation_ATPase_N"/>
    <property type="match status" value="1"/>
</dbReference>
<dbReference type="FunFam" id="2.70.150.10:FF:000016">
    <property type="entry name" value="Calcium-transporting P-type ATPase putative"/>
    <property type="match status" value="1"/>
</dbReference>
<dbReference type="GO" id="GO:0005524">
    <property type="term" value="F:ATP binding"/>
    <property type="evidence" value="ECO:0007669"/>
    <property type="project" value="UniProtKB-KW"/>
</dbReference>
<evidence type="ECO:0000256" key="9">
    <source>
        <dbReference type="ARBA" id="ARBA00022989"/>
    </source>
</evidence>
<dbReference type="Proteomes" id="UP000297626">
    <property type="component" value="Unassembled WGS sequence"/>
</dbReference>
<dbReference type="NCBIfam" id="TIGR01494">
    <property type="entry name" value="ATPase_P-type"/>
    <property type="match status" value="2"/>
</dbReference>
<dbReference type="Gene3D" id="3.40.1110.10">
    <property type="entry name" value="Calcium-transporting ATPase, cytoplasmic domain N"/>
    <property type="match status" value="1"/>
</dbReference>
<dbReference type="InterPro" id="IPR023214">
    <property type="entry name" value="HAD_sf"/>
</dbReference>
<dbReference type="PRINTS" id="PR00120">
    <property type="entry name" value="HATPASE"/>
</dbReference>
<evidence type="ECO:0000313" key="15">
    <source>
        <dbReference type="Proteomes" id="UP000297626"/>
    </source>
</evidence>
<dbReference type="SFLD" id="SFLDS00003">
    <property type="entry name" value="Haloacid_Dehalogenase"/>
    <property type="match status" value="1"/>
</dbReference>
<evidence type="ECO:0000256" key="12">
    <source>
        <dbReference type="SAM" id="Phobius"/>
    </source>
</evidence>